<sequence>MQRFADDDTCTTKKFSGSEVHEIVDRNSGANADCYVSSRKVRTFARKALTYQREPRRAAPNFVIAQDALPAKKV</sequence>
<comment type="caution">
    <text evidence="1">The sequence shown here is derived from an EMBL/GenBank/DDBJ whole genome shotgun (WGS) entry which is preliminary data.</text>
</comment>
<dbReference type="AlphaFoldDB" id="A0A656QE26"/>
<organism evidence="1 2">
    <name type="scientific">Caballeronia zhejiangensis</name>
    <dbReference type="NCBI Taxonomy" id="871203"/>
    <lineage>
        <taxon>Bacteria</taxon>
        <taxon>Pseudomonadati</taxon>
        <taxon>Pseudomonadota</taxon>
        <taxon>Betaproteobacteria</taxon>
        <taxon>Burkholderiales</taxon>
        <taxon>Burkholderiaceae</taxon>
        <taxon>Caballeronia</taxon>
    </lineage>
</organism>
<dbReference type="Proteomes" id="UP000027451">
    <property type="component" value="Unassembled WGS sequence"/>
</dbReference>
<evidence type="ECO:0000313" key="1">
    <source>
        <dbReference type="EMBL" id="KDR24988.1"/>
    </source>
</evidence>
<name>A0A656QE26_9BURK</name>
<evidence type="ECO:0000313" key="2">
    <source>
        <dbReference type="Proteomes" id="UP000027451"/>
    </source>
</evidence>
<gene>
    <name evidence="1" type="ORF">BG60_31840</name>
</gene>
<keyword evidence="2" id="KW-1185">Reference proteome</keyword>
<dbReference type="EMBL" id="JFHD01000059">
    <property type="protein sequence ID" value="KDR24988.1"/>
    <property type="molecule type" value="Genomic_DNA"/>
</dbReference>
<reference evidence="1 2" key="1">
    <citation type="submission" date="2014-03" db="EMBL/GenBank/DDBJ databases">
        <title>Draft Genome Sequences of Four Burkholderia Strains.</title>
        <authorList>
            <person name="Liu X.Y."/>
            <person name="Li C.X."/>
            <person name="Xu J.H."/>
        </authorList>
    </citation>
    <scope>NUCLEOTIDE SEQUENCE [LARGE SCALE GENOMIC DNA]</scope>
    <source>
        <strain evidence="1 2">OP-1</strain>
    </source>
</reference>
<protein>
    <submittedName>
        <fullName evidence="1">Uncharacterized protein</fullName>
    </submittedName>
</protein>
<accession>A0A656QE26</accession>
<proteinExistence type="predicted"/>